<dbReference type="VEuPathDB" id="PlasmoDB:PY17X_1439500"/>
<keyword evidence="2" id="KW-1133">Transmembrane helix</keyword>
<reference evidence="3" key="2">
    <citation type="submission" date="2014-05" db="EMBL/GenBank/DDBJ databases">
        <authorList>
            <person name="Aslett A.Martin."/>
            <person name="De Silva Nishadi"/>
        </authorList>
    </citation>
    <scope>NUCLEOTIDE SEQUENCE</scope>
    <source>
        <strain evidence="3">YM</strain>
    </source>
</reference>
<keyword evidence="2" id="KW-0472">Membrane</keyword>
<feature type="transmembrane region" description="Helical" evidence="2">
    <location>
        <begin position="520"/>
        <end position="539"/>
    </location>
</feature>
<organism evidence="3 6">
    <name type="scientific">Plasmodium yoelii</name>
    <dbReference type="NCBI Taxonomy" id="5861"/>
    <lineage>
        <taxon>Eukaryota</taxon>
        <taxon>Sar</taxon>
        <taxon>Alveolata</taxon>
        <taxon>Apicomplexa</taxon>
        <taxon>Aconoidasida</taxon>
        <taxon>Haemosporida</taxon>
        <taxon>Plasmodiidae</taxon>
        <taxon>Plasmodium</taxon>
        <taxon>Plasmodium (Vinckeia)</taxon>
    </lineage>
</organism>
<evidence type="ECO:0000313" key="5">
    <source>
        <dbReference type="Proteomes" id="UP000072874"/>
    </source>
</evidence>
<feature type="transmembrane region" description="Helical" evidence="2">
    <location>
        <begin position="139"/>
        <end position="159"/>
    </location>
</feature>
<evidence type="ECO:0000313" key="4">
    <source>
        <dbReference type="EMBL" id="VTZ81704.1"/>
    </source>
</evidence>
<dbReference type="OrthoDB" id="385409at2759"/>
<dbReference type="OMA" id="HPPDCLC"/>
<dbReference type="RefSeq" id="XP_731205.2">
    <property type="nucleotide sequence ID" value="XM_726112.2"/>
</dbReference>
<dbReference type="KEGG" id="pyo:PY17X_1439500"/>
<feature type="transmembrane region" description="Helical" evidence="2">
    <location>
        <begin position="80"/>
        <end position="100"/>
    </location>
</feature>
<name>A0A077YD91_PLAYE</name>
<dbReference type="VEuPathDB" id="PlasmoDB:PY03216"/>
<feature type="transmembrane region" description="Helical" evidence="2">
    <location>
        <begin position="462"/>
        <end position="483"/>
    </location>
</feature>
<keyword evidence="2" id="KW-0812">Transmembrane</keyword>
<dbReference type="VEuPathDB" id="PlasmoDB:Py17XNL_001401228"/>
<reference evidence="5 6" key="1">
    <citation type="journal article" date="2014" name="BMC Biol.">
        <title>A comprehensive evaluation of rodent malaria parasite genomes and gene expression.</title>
        <authorList>
            <person name="Otto T.D."/>
            <person name="Bohme U."/>
            <person name="Jackson A.P."/>
            <person name="Hunt M."/>
            <person name="Franke-Fayard B."/>
            <person name="Hoeijmakers W.A."/>
            <person name="Religa A.A."/>
            <person name="Robertson L."/>
            <person name="Sanders M."/>
            <person name="Ogun S.A."/>
            <person name="Cunningham D."/>
            <person name="Erhart A."/>
            <person name="Billker O."/>
            <person name="Khan S.M."/>
            <person name="Stunnenberg H.G."/>
            <person name="Langhorne J."/>
            <person name="Holder A.A."/>
            <person name="Waters A.P."/>
            <person name="Newbold C.I."/>
            <person name="Pain A."/>
            <person name="Berriman M."/>
            <person name="Janse C.J."/>
        </authorList>
    </citation>
    <scope>NUCLEOTIDE SEQUENCE [LARGE SCALE GENOMIC DNA]</scope>
    <source>
        <strain evidence="4 5">17X</strain>
        <strain evidence="3 6">YM</strain>
    </source>
</reference>
<dbReference type="EMBL" id="LK934642">
    <property type="protein sequence ID" value="CDU20741.1"/>
    <property type="molecule type" value="Genomic_DNA"/>
</dbReference>
<evidence type="ECO:0000256" key="1">
    <source>
        <dbReference type="SAM" id="MobiDB-lite"/>
    </source>
</evidence>
<evidence type="ECO:0000313" key="3">
    <source>
        <dbReference type="EMBL" id="CDU20741.1"/>
    </source>
</evidence>
<reference evidence="4" key="3">
    <citation type="submission" date="2014-05" db="EMBL/GenBank/DDBJ databases">
        <authorList>
            <person name="Aslett M.A."/>
            <person name="De Silva N."/>
        </authorList>
    </citation>
    <scope>NUCLEOTIDE SEQUENCE</scope>
    <source>
        <strain evidence="4">17X</strain>
    </source>
</reference>
<gene>
    <name evidence="4" type="ORF">PY17X_1439500</name>
    <name evidence="3" type="ORF">PYYM_1441200</name>
</gene>
<dbReference type="AlphaFoldDB" id="A0A077YD91"/>
<dbReference type="Proteomes" id="UP000072904">
    <property type="component" value="Chromosome 14"/>
</dbReference>
<accession>A0A077YD91</accession>
<feature type="compositionally biased region" description="Basic and acidic residues" evidence="1">
    <location>
        <begin position="321"/>
        <end position="342"/>
    </location>
</feature>
<reference evidence="4" key="4">
    <citation type="submission" date="2019-05" db="EMBL/GenBank/DDBJ databases">
        <authorList>
            <consortium name="Pathogen Informatics"/>
        </authorList>
    </citation>
    <scope>NUCLEOTIDE SEQUENCE</scope>
    <source>
        <strain evidence="4">17X</strain>
    </source>
</reference>
<evidence type="ECO:0000313" key="6">
    <source>
        <dbReference type="Proteomes" id="UP000072904"/>
    </source>
</evidence>
<feature type="region of interest" description="Disordered" evidence="1">
    <location>
        <begin position="314"/>
        <end position="363"/>
    </location>
</feature>
<proteinExistence type="predicted"/>
<protein>
    <submittedName>
        <fullName evidence="3">Uncharacterized protein</fullName>
    </submittedName>
</protein>
<dbReference type="EMBL" id="LM993668">
    <property type="protein sequence ID" value="VTZ81704.1"/>
    <property type="molecule type" value="Genomic_DNA"/>
</dbReference>
<dbReference type="GeneID" id="3830430"/>
<sequence>MKGEEMLELVIDFILTLIVDIELYICIFILLVYLVNNKINKVTKFNFYKSDSLLKKLAKNFYIVELKADFSPTKYVFKNILYHIYYSIVIFTLIYLFRLYTINTKDIQNPYESDDYFSGENENVNGNDNELHSIANSGIVYFLAFIFGSIISVGFYTNICKLFKRNKKYVSIQKYNLLKYSMDIAKADFRDYLKKPTFEKGTKFKLNLGKTLKRSHKINSEFNRQIKNASAESKNGVMKLSILSIFYILFTKKHVLYDEQFLYDSSTNESTKNENKSKEKGKLSIIFDMISKVIMRKGSLKTNEDTNTKEVNAEGVSTSGENKEGFDQSDCHTTEKIEETNKNGEINETDKNQEHKETKEISTQLSTEFKDKINIENVLNNELIIEQVKKELDMGNKKNIITDDIKNAQNMDVKLAIDNIKLCDINEDIKEVYNCYSYYYFKSPVEICMLYLPMFFFFKNKLYLKLFFTLWLYIINWILWNIITFMSMFKPSLYAYYYLFNEHIINILSENISQQEKNTMLQFFFGFFVSSLVYLKYYLNTEFKLIKNSHVEYFQALIGTLLDECYKLRSQKIIKNFENLKIFPLNIDYQNKGIFLDKSLLRTPKELEKLEEQKQVRKNTMLLKNIGKIAKYCDKNTANQIAEQIKLVLLKEVPQKVALSISNHISHEIYTKIKNNDDKLESHINTFLNDISLTIDPKKQNLSESDG</sequence>
<evidence type="ECO:0000256" key="2">
    <source>
        <dbReference type="SAM" id="Phobius"/>
    </source>
</evidence>
<dbReference type="VEuPathDB" id="PlasmoDB:PYYM_1441200"/>
<dbReference type="Proteomes" id="UP000072874">
    <property type="component" value="Chromosome 14"/>
</dbReference>
<feature type="transmembrane region" description="Helical" evidence="2">
    <location>
        <begin position="13"/>
        <end position="35"/>
    </location>
</feature>
<feature type="compositionally biased region" description="Basic and acidic residues" evidence="1">
    <location>
        <begin position="348"/>
        <end position="360"/>
    </location>
</feature>